<feature type="signal peptide" evidence="2">
    <location>
        <begin position="1"/>
        <end position="36"/>
    </location>
</feature>
<evidence type="ECO:0000313" key="3">
    <source>
        <dbReference type="EMBL" id="KAK6342363.1"/>
    </source>
</evidence>
<evidence type="ECO:0000313" key="4">
    <source>
        <dbReference type="Proteomes" id="UP001313282"/>
    </source>
</evidence>
<proteinExistence type="predicted"/>
<keyword evidence="1" id="KW-1133">Transmembrane helix</keyword>
<evidence type="ECO:0000256" key="1">
    <source>
        <dbReference type="SAM" id="Phobius"/>
    </source>
</evidence>
<gene>
    <name evidence="3" type="ORF">TWF718_007763</name>
</gene>
<protein>
    <submittedName>
        <fullName evidence="3">Uncharacterized protein</fullName>
    </submittedName>
</protein>
<dbReference type="AlphaFoldDB" id="A0AAN8MV29"/>
<comment type="caution">
    <text evidence="3">The sequence shown here is derived from an EMBL/GenBank/DDBJ whole genome shotgun (WGS) entry which is preliminary data.</text>
</comment>
<keyword evidence="1" id="KW-0812">Transmembrane</keyword>
<feature type="transmembrane region" description="Helical" evidence="1">
    <location>
        <begin position="326"/>
        <end position="346"/>
    </location>
</feature>
<sequence length="347" mass="36480">MMFRHSSGTGFLHPRSLTLFFSIFLVFGLYSKTVLAAPVVQQIDRRDASASILCTESSTTLSKPYMSTVTDVLTIIETTFSTQTNVIITTIVGGTTSGSIAETTSTLTTVQTGVPVVSETNTEPGYIVSTPGYTTSWTSRPAITMIASPPVATNQPEERPVSSSGVLTPTTLVYSNSSTTASLPLYPPVIPTTSIESTPTIPSNSTITSSTYIISIPIPSTATALPQEPTTSLPEEPTTMASNILVPIETVQPSVDRETVSTPSQDPPKTGYLLTGIVIPQPSETVGVESMRIEINIAMPTSTAAANRDLNQPPEVFYRGGAGRGIAMSIGVWGVTGIVAMVLGVVV</sequence>
<accession>A0AAN8MV29</accession>
<dbReference type="EMBL" id="JAVHNR010000005">
    <property type="protein sequence ID" value="KAK6342363.1"/>
    <property type="molecule type" value="Genomic_DNA"/>
</dbReference>
<organism evidence="3 4">
    <name type="scientific">Orbilia javanica</name>
    <dbReference type="NCBI Taxonomy" id="47235"/>
    <lineage>
        <taxon>Eukaryota</taxon>
        <taxon>Fungi</taxon>
        <taxon>Dikarya</taxon>
        <taxon>Ascomycota</taxon>
        <taxon>Pezizomycotina</taxon>
        <taxon>Orbiliomycetes</taxon>
        <taxon>Orbiliales</taxon>
        <taxon>Orbiliaceae</taxon>
        <taxon>Orbilia</taxon>
    </lineage>
</organism>
<reference evidence="3 4" key="1">
    <citation type="submission" date="2019-10" db="EMBL/GenBank/DDBJ databases">
        <authorList>
            <person name="Palmer J.M."/>
        </authorList>
    </citation>
    <scope>NUCLEOTIDE SEQUENCE [LARGE SCALE GENOMIC DNA]</scope>
    <source>
        <strain evidence="3 4">TWF718</strain>
    </source>
</reference>
<keyword evidence="2" id="KW-0732">Signal</keyword>
<name>A0AAN8MV29_9PEZI</name>
<feature type="chain" id="PRO_5042921635" evidence="2">
    <location>
        <begin position="37"/>
        <end position="347"/>
    </location>
</feature>
<evidence type="ECO:0000256" key="2">
    <source>
        <dbReference type="SAM" id="SignalP"/>
    </source>
</evidence>
<keyword evidence="1" id="KW-0472">Membrane</keyword>
<keyword evidence="4" id="KW-1185">Reference proteome</keyword>
<dbReference type="Proteomes" id="UP001313282">
    <property type="component" value="Unassembled WGS sequence"/>
</dbReference>